<dbReference type="STRING" id="257708.RGI145_16680"/>
<sequence length="428" mass="46470">MWMRACVPGAAGLLALSLLAGIAAFLPAVPGAWAATPPRQPQAPARTAEREAVVQNATDMPLRELYLRPEGAAERGADRLGNEMLGPDASTRLRLGRGRECVFDVTAVFADDSEEKRARQDLCRNPRLVFGDPAVPKRSLLIENRSGQALRELYALPAGRLRDQNGTPNNTPNNTPNWGVDRLGEEPVGDGETFRLTLRVPDCRVDLRAVYEDDEAEEKRGVDACAVRNLVFDGSGVPHPPDIPLSFLNRHDAPIAELYVSGTDKDEWGPDRLETPLERGSRRRLDIPVDCTADMRIVFPNGAAEERREVDLCAETLIVLRPGWTVAARLDAGLAEPPPPRPGSLRLRNAARVPVVQLYVDAGRKEGGGPERGPDRLGRNVLGVGETLDLAPPEPGACGARLLAVLRDGTEIHHDSVDLCSGQELALR</sequence>
<gene>
    <name evidence="2" type="ORF">RGI145_16680</name>
</gene>
<organism evidence="2 3">
    <name type="scientific">Roseomonas gilardii</name>
    <dbReference type="NCBI Taxonomy" id="257708"/>
    <lineage>
        <taxon>Bacteria</taxon>
        <taxon>Pseudomonadati</taxon>
        <taxon>Pseudomonadota</taxon>
        <taxon>Alphaproteobacteria</taxon>
        <taxon>Acetobacterales</taxon>
        <taxon>Roseomonadaceae</taxon>
        <taxon>Roseomonas</taxon>
    </lineage>
</organism>
<dbReference type="Proteomes" id="UP000185494">
    <property type="component" value="Chromosome 1"/>
</dbReference>
<dbReference type="AlphaFoldDB" id="A0A1L7AIE4"/>
<dbReference type="KEGG" id="rgi:RGI145_16680"/>
<evidence type="ECO:0000313" key="2">
    <source>
        <dbReference type="EMBL" id="APT58501.1"/>
    </source>
</evidence>
<name>A0A1L7AIE4_9PROT</name>
<dbReference type="EMBL" id="CP015583">
    <property type="protein sequence ID" value="APT58501.1"/>
    <property type="molecule type" value="Genomic_DNA"/>
</dbReference>
<protein>
    <submittedName>
        <fullName evidence="2">Uncharacterized protein</fullName>
    </submittedName>
</protein>
<accession>A0A1L7AIE4</accession>
<evidence type="ECO:0000313" key="3">
    <source>
        <dbReference type="Proteomes" id="UP000185494"/>
    </source>
</evidence>
<proteinExistence type="predicted"/>
<feature type="compositionally biased region" description="Low complexity" evidence="1">
    <location>
        <begin position="167"/>
        <end position="177"/>
    </location>
</feature>
<feature type="region of interest" description="Disordered" evidence="1">
    <location>
        <begin position="160"/>
        <end position="181"/>
    </location>
</feature>
<evidence type="ECO:0000256" key="1">
    <source>
        <dbReference type="SAM" id="MobiDB-lite"/>
    </source>
</evidence>
<reference evidence="2 3" key="1">
    <citation type="submission" date="2016-05" db="EMBL/GenBank/DDBJ databases">
        <title>Complete Genome and Methylome Analysis of Psychrotrophic Bacterial Isolates from Antarctic Lake Untersee.</title>
        <authorList>
            <person name="Fomenkov A."/>
            <person name="Akimov V.N."/>
            <person name="Vasilyeva L.V."/>
            <person name="Andersen D."/>
            <person name="Vincze T."/>
            <person name="Roberts R.J."/>
        </authorList>
    </citation>
    <scope>NUCLEOTIDE SEQUENCE [LARGE SCALE GENOMIC DNA]</scope>
    <source>
        <strain evidence="2 3">U14-5</strain>
    </source>
</reference>